<feature type="region of interest" description="Disordered" evidence="10">
    <location>
        <begin position="469"/>
        <end position="488"/>
    </location>
</feature>
<proteinExistence type="predicted"/>
<feature type="coiled-coil region" evidence="9">
    <location>
        <begin position="201"/>
        <end position="231"/>
    </location>
</feature>
<dbReference type="CDD" id="cd16922">
    <property type="entry name" value="HATPase_EvgS-ArcB-TorS-like"/>
    <property type="match status" value="1"/>
</dbReference>
<gene>
    <name evidence="14" type="ORF">ABVV53_13000</name>
</gene>
<dbReference type="InterPro" id="IPR005467">
    <property type="entry name" value="His_kinase_dom"/>
</dbReference>
<dbReference type="PROSITE" id="PS50109">
    <property type="entry name" value="HIS_KIN"/>
    <property type="match status" value="1"/>
</dbReference>
<dbReference type="PROSITE" id="PS50885">
    <property type="entry name" value="HAMP"/>
    <property type="match status" value="1"/>
</dbReference>
<dbReference type="SUPFAM" id="SSF47384">
    <property type="entry name" value="Homodimeric domain of signal transducing histidine kinase"/>
    <property type="match status" value="1"/>
</dbReference>
<dbReference type="InterPro" id="IPR036097">
    <property type="entry name" value="HisK_dim/P_sf"/>
</dbReference>
<dbReference type="EMBL" id="JBEWLY010000019">
    <property type="protein sequence ID" value="MET1756367.1"/>
    <property type="molecule type" value="Genomic_DNA"/>
</dbReference>
<evidence type="ECO:0000256" key="10">
    <source>
        <dbReference type="SAM" id="MobiDB-lite"/>
    </source>
</evidence>
<evidence type="ECO:0000256" key="1">
    <source>
        <dbReference type="ARBA" id="ARBA00000085"/>
    </source>
</evidence>
<evidence type="ECO:0000259" key="11">
    <source>
        <dbReference type="PROSITE" id="PS50109"/>
    </source>
</evidence>
<dbReference type="SMART" id="SM00448">
    <property type="entry name" value="REC"/>
    <property type="match status" value="2"/>
</dbReference>
<dbReference type="CDD" id="cd06225">
    <property type="entry name" value="HAMP"/>
    <property type="match status" value="1"/>
</dbReference>
<dbReference type="SUPFAM" id="SSF55874">
    <property type="entry name" value="ATPase domain of HSP90 chaperone/DNA topoisomerase II/histidine kinase"/>
    <property type="match status" value="1"/>
</dbReference>
<comment type="subcellular location">
    <subcellularLocation>
        <location evidence="2">Membrane</location>
    </subcellularLocation>
</comment>
<feature type="domain" description="Histidine kinase" evidence="11">
    <location>
        <begin position="238"/>
        <end position="456"/>
    </location>
</feature>
<keyword evidence="15" id="KW-1185">Reference proteome</keyword>
<dbReference type="InterPro" id="IPR001789">
    <property type="entry name" value="Sig_transdc_resp-reg_receiver"/>
</dbReference>
<accession>A0ABV2D3C0</accession>
<dbReference type="InterPro" id="IPR003661">
    <property type="entry name" value="HisK_dim/P_dom"/>
</dbReference>
<dbReference type="Pfam" id="PF17152">
    <property type="entry name" value="CHASE8"/>
    <property type="match status" value="1"/>
</dbReference>
<keyword evidence="7" id="KW-0902">Two-component regulatory system</keyword>
<dbReference type="InterPro" id="IPR011006">
    <property type="entry name" value="CheY-like_superfamily"/>
</dbReference>
<dbReference type="Gene3D" id="6.10.340.10">
    <property type="match status" value="1"/>
</dbReference>
<feature type="domain" description="Response regulatory" evidence="12">
    <location>
        <begin position="488"/>
        <end position="601"/>
    </location>
</feature>
<dbReference type="Gene3D" id="3.40.50.2300">
    <property type="match status" value="2"/>
</dbReference>
<keyword evidence="6" id="KW-0418">Kinase</keyword>
<dbReference type="EC" id="2.7.13.3" evidence="3"/>
<dbReference type="Pfam" id="PF00512">
    <property type="entry name" value="HisKA"/>
    <property type="match status" value="1"/>
</dbReference>
<dbReference type="PRINTS" id="PR00344">
    <property type="entry name" value="BCTRLSENSOR"/>
</dbReference>
<dbReference type="PANTHER" id="PTHR45339">
    <property type="entry name" value="HYBRID SIGNAL TRANSDUCTION HISTIDINE KINASE J"/>
    <property type="match status" value="1"/>
</dbReference>
<dbReference type="CDD" id="cd00082">
    <property type="entry name" value="HisKA"/>
    <property type="match status" value="1"/>
</dbReference>
<feature type="modified residue" description="4-aspartylphosphate" evidence="8">
    <location>
        <position position="537"/>
    </location>
</feature>
<protein>
    <recommendedName>
        <fullName evidence="3">histidine kinase</fullName>
        <ecNumber evidence="3">2.7.13.3</ecNumber>
    </recommendedName>
</protein>
<evidence type="ECO:0000313" key="14">
    <source>
        <dbReference type="EMBL" id="MET1756367.1"/>
    </source>
</evidence>
<evidence type="ECO:0000313" key="15">
    <source>
        <dbReference type="Proteomes" id="UP001548713"/>
    </source>
</evidence>
<dbReference type="InterPro" id="IPR036890">
    <property type="entry name" value="HATPase_C_sf"/>
</dbReference>
<dbReference type="InterPro" id="IPR033417">
    <property type="entry name" value="CHASE8"/>
</dbReference>
<evidence type="ECO:0000259" key="12">
    <source>
        <dbReference type="PROSITE" id="PS50110"/>
    </source>
</evidence>
<dbReference type="RefSeq" id="WP_353984855.1">
    <property type="nucleotide sequence ID" value="NZ_JBEWLY010000019.1"/>
</dbReference>
<dbReference type="SUPFAM" id="SSF52172">
    <property type="entry name" value="CheY-like"/>
    <property type="match status" value="2"/>
</dbReference>
<keyword evidence="4 8" id="KW-0597">Phosphoprotein</keyword>
<reference evidence="14 15" key="1">
    <citation type="submission" date="2024-07" db="EMBL/GenBank/DDBJ databases">
        <title>Novosphingobium kalidii RD2P27.</title>
        <authorList>
            <person name="Sun J.-Q."/>
        </authorList>
    </citation>
    <scope>NUCLEOTIDE SEQUENCE [LARGE SCALE GENOMIC DNA]</scope>
    <source>
        <strain evidence="14 15">RD2P27</strain>
    </source>
</reference>
<dbReference type="SMART" id="SM00388">
    <property type="entry name" value="HisKA"/>
    <property type="match status" value="1"/>
</dbReference>
<dbReference type="Pfam" id="PF00672">
    <property type="entry name" value="HAMP"/>
    <property type="match status" value="1"/>
</dbReference>
<dbReference type="InterPro" id="IPR003660">
    <property type="entry name" value="HAMP_dom"/>
</dbReference>
<feature type="domain" description="Response regulatory" evidence="12">
    <location>
        <begin position="607"/>
        <end position="719"/>
    </location>
</feature>
<keyword evidence="9" id="KW-0175">Coiled coil</keyword>
<comment type="catalytic activity">
    <reaction evidence="1">
        <text>ATP + protein L-histidine = ADP + protein N-phospho-L-histidine.</text>
        <dbReference type="EC" id="2.7.13.3"/>
    </reaction>
</comment>
<dbReference type="Gene3D" id="3.30.565.10">
    <property type="entry name" value="Histidine kinase-like ATPase, C-terminal domain"/>
    <property type="match status" value="1"/>
</dbReference>
<organism evidence="14 15">
    <name type="scientific">Novosphingobium kalidii</name>
    <dbReference type="NCBI Taxonomy" id="3230299"/>
    <lineage>
        <taxon>Bacteria</taxon>
        <taxon>Pseudomonadati</taxon>
        <taxon>Pseudomonadota</taxon>
        <taxon>Alphaproteobacteria</taxon>
        <taxon>Sphingomonadales</taxon>
        <taxon>Sphingomonadaceae</taxon>
        <taxon>Novosphingobium</taxon>
    </lineage>
</organism>
<evidence type="ECO:0000256" key="2">
    <source>
        <dbReference type="ARBA" id="ARBA00004370"/>
    </source>
</evidence>
<evidence type="ECO:0000256" key="6">
    <source>
        <dbReference type="ARBA" id="ARBA00022777"/>
    </source>
</evidence>
<sequence length="738" mass="80464">MTGLAVAFALLLSVFGLIALQYATERSLAESRHDQIARVISANIGPAILFGDRVAAEENLSSVHDISDIGSVRVYSTDGTMFAGYAAPVSQEDADARWPTEVRFPVLAQNEKVGELRMRVGHRSPLDILGDTAPAALLIFLVSLAVTLTTTRWLNTMAFRPIDRLSAAMRRISELGDYSVRLERDPDPDFDGIVSSFNSMIGEVESRNAELSHTAEELRAARDEAENANVAKSQFLANMSHELRTPLNAIIGYTEVLQEELVLADMPRSVEDVEWIYGSARQLLSLINGILDLSKIEAGRMDVELHEFNVGQLVREVGGMLEPIAAQKGNTIHLQVEPSIPTARSDSAKLRQCLLNLASNACKFTENGHVFVLARHDGEDLVFTVSDTGIGISEEELSRLFQPFVQADASTTRRYGGTGLGLAICWRFAEMLGGSVDVESTPGEGASFTLRVRLDLGEREQADEAVRTLASPLDDARQSPSDASRPPLALIVDDEPSSVQLLTRMVSQCGYDAICAGNGRRGLDLALERKPDLILLDIGMPELDGWAFLREMEANDALCTIPVIVVTVDDSYRRAINAGASDHLLKPVNRLEMHEILGQYANKQSGKVLIVEDDEATANLHRRGMEQVGYEVSAVTDGQAAIGLLEVEEFDLVLTDLRMPKGDGFQLVDRIFGMSPDRRPGVVVVTGKVLDEDETRKLDGKIIKLVSKNGLSPRRLALDAHSALPRPHATSSPVVQSA</sequence>
<dbReference type="Pfam" id="PF02518">
    <property type="entry name" value="HATPase_c"/>
    <property type="match status" value="1"/>
</dbReference>
<evidence type="ECO:0000256" key="7">
    <source>
        <dbReference type="ARBA" id="ARBA00023012"/>
    </source>
</evidence>
<dbReference type="InterPro" id="IPR004358">
    <property type="entry name" value="Sig_transdc_His_kin-like_C"/>
</dbReference>
<feature type="domain" description="HAMP" evidence="13">
    <location>
        <begin position="156"/>
        <end position="209"/>
    </location>
</feature>
<evidence type="ECO:0000256" key="3">
    <source>
        <dbReference type="ARBA" id="ARBA00012438"/>
    </source>
</evidence>
<evidence type="ECO:0000259" key="13">
    <source>
        <dbReference type="PROSITE" id="PS50885"/>
    </source>
</evidence>
<evidence type="ECO:0000256" key="8">
    <source>
        <dbReference type="PROSITE-ProRule" id="PRU00169"/>
    </source>
</evidence>
<dbReference type="SMART" id="SM00304">
    <property type="entry name" value="HAMP"/>
    <property type="match status" value="1"/>
</dbReference>
<evidence type="ECO:0000256" key="9">
    <source>
        <dbReference type="SAM" id="Coils"/>
    </source>
</evidence>
<feature type="modified residue" description="4-aspartylphosphate" evidence="8">
    <location>
        <position position="656"/>
    </location>
</feature>
<keyword evidence="5" id="KW-0808">Transferase</keyword>
<dbReference type="Pfam" id="PF00072">
    <property type="entry name" value="Response_reg"/>
    <property type="match status" value="2"/>
</dbReference>
<dbReference type="PANTHER" id="PTHR45339:SF1">
    <property type="entry name" value="HYBRID SIGNAL TRANSDUCTION HISTIDINE KINASE J"/>
    <property type="match status" value="1"/>
</dbReference>
<dbReference type="SMART" id="SM00387">
    <property type="entry name" value="HATPase_c"/>
    <property type="match status" value="1"/>
</dbReference>
<comment type="caution">
    <text evidence="14">The sequence shown here is derived from an EMBL/GenBank/DDBJ whole genome shotgun (WGS) entry which is preliminary data.</text>
</comment>
<evidence type="ECO:0000256" key="5">
    <source>
        <dbReference type="ARBA" id="ARBA00022679"/>
    </source>
</evidence>
<name>A0ABV2D3C0_9SPHN</name>
<dbReference type="InterPro" id="IPR003594">
    <property type="entry name" value="HATPase_dom"/>
</dbReference>
<evidence type="ECO:0000256" key="4">
    <source>
        <dbReference type="ARBA" id="ARBA00022553"/>
    </source>
</evidence>
<dbReference type="CDD" id="cd17546">
    <property type="entry name" value="REC_hyHK_CKI1_RcsC-like"/>
    <property type="match status" value="1"/>
</dbReference>
<dbReference type="Gene3D" id="1.10.287.130">
    <property type="match status" value="1"/>
</dbReference>
<dbReference type="Proteomes" id="UP001548713">
    <property type="component" value="Unassembled WGS sequence"/>
</dbReference>
<dbReference type="PROSITE" id="PS50110">
    <property type="entry name" value="RESPONSE_REGULATORY"/>
    <property type="match status" value="2"/>
</dbReference>